<keyword evidence="1" id="KW-1133">Transmembrane helix</keyword>
<proteinExistence type="predicted"/>
<evidence type="ECO:0000256" key="1">
    <source>
        <dbReference type="SAM" id="Phobius"/>
    </source>
</evidence>
<organism evidence="2 3">
    <name type="scientific">Vibrio harveyi</name>
    <name type="common">Beneckea harveyi</name>
    <dbReference type="NCBI Taxonomy" id="669"/>
    <lineage>
        <taxon>Bacteria</taxon>
        <taxon>Pseudomonadati</taxon>
        <taxon>Pseudomonadota</taxon>
        <taxon>Gammaproteobacteria</taxon>
        <taxon>Vibrionales</taxon>
        <taxon>Vibrionaceae</taxon>
        <taxon>Vibrio</taxon>
    </lineage>
</organism>
<evidence type="ECO:0000313" key="3">
    <source>
        <dbReference type="Proteomes" id="UP000008367"/>
    </source>
</evidence>
<keyword evidence="1" id="KW-0472">Membrane</keyword>
<feature type="non-terminal residue" evidence="2">
    <location>
        <position position="1"/>
    </location>
</feature>
<name>A0A454CN95_VIBHA</name>
<keyword evidence="1" id="KW-0812">Transmembrane</keyword>
<evidence type="ECO:0000313" key="2">
    <source>
        <dbReference type="EMBL" id="EKM27447.1"/>
    </source>
</evidence>
<reference evidence="2 3" key="1">
    <citation type="submission" date="2012-10" db="EMBL/GenBank/DDBJ databases">
        <title>Genome sequence of Vibrio Cholerae HENC-02.</title>
        <authorList>
            <person name="Eppinger M."/>
            <person name="Hasan N.A."/>
            <person name="Sengamalay N."/>
            <person name="Hine E."/>
            <person name="Su Q."/>
            <person name="Daugherty S.C."/>
            <person name="Young S."/>
            <person name="Sadzewicz L."/>
            <person name="Tallon L."/>
            <person name="Cebula T.A."/>
            <person name="Ravel J."/>
            <person name="Colwell R.R."/>
        </authorList>
    </citation>
    <scope>NUCLEOTIDE SEQUENCE [LARGE SCALE GENOMIC DNA]</scope>
    <source>
        <strain evidence="2 3">HENC-02</strain>
    </source>
</reference>
<dbReference type="EMBL" id="AJSR01002788">
    <property type="protein sequence ID" value="EKM27447.1"/>
    <property type="molecule type" value="Genomic_DNA"/>
</dbReference>
<protein>
    <submittedName>
        <fullName evidence="2">Uncharacterized protein</fullName>
    </submittedName>
</protein>
<dbReference type="Proteomes" id="UP000008367">
    <property type="component" value="Unassembled WGS sequence"/>
</dbReference>
<gene>
    <name evidence="2" type="ORF">VCHENC02_0154B</name>
</gene>
<sequence>MTGTECKLDHLRNLAALSLLRFALALPVLMR</sequence>
<comment type="caution">
    <text evidence="2">The sequence shown here is derived from an EMBL/GenBank/DDBJ whole genome shotgun (WGS) entry which is preliminary data.</text>
</comment>
<accession>A0A454CN95</accession>
<dbReference type="AlphaFoldDB" id="A0A454CN95"/>
<feature type="transmembrane region" description="Helical" evidence="1">
    <location>
        <begin position="12"/>
        <end position="30"/>
    </location>
</feature>